<name>A0A6C0EY99_9ZZZZ</name>
<dbReference type="AlphaFoldDB" id="A0A6C0EY99"/>
<organism evidence="1">
    <name type="scientific">viral metagenome</name>
    <dbReference type="NCBI Taxonomy" id="1070528"/>
    <lineage>
        <taxon>unclassified sequences</taxon>
        <taxon>metagenomes</taxon>
        <taxon>organismal metagenomes</taxon>
    </lineage>
</organism>
<sequence>MALITIEMKFCEIDIDELVKGKKYMIREIFYDYTRTTFSIFDHYETPYITNWNKTIYTILSPELDLDVIYANNIRLNNMIKKAYFYKLETVKEQIQNAMELRAVNLILQNITGDKTFIY</sequence>
<protein>
    <submittedName>
        <fullName evidence="1">Uncharacterized protein</fullName>
    </submittedName>
</protein>
<accession>A0A6C0EY99</accession>
<evidence type="ECO:0000313" key="1">
    <source>
        <dbReference type="EMBL" id="QHT32205.1"/>
    </source>
</evidence>
<reference evidence="1" key="1">
    <citation type="journal article" date="2020" name="Nature">
        <title>Giant virus diversity and host interactions through global metagenomics.</title>
        <authorList>
            <person name="Schulz F."/>
            <person name="Roux S."/>
            <person name="Paez-Espino D."/>
            <person name="Jungbluth S."/>
            <person name="Walsh D.A."/>
            <person name="Denef V.J."/>
            <person name="McMahon K.D."/>
            <person name="Konstantinidis K.T."/>
            <person name="Eloe-Fadrosh E.A."/>
            <person name="Kyrpides N.C."/>
            <person name="Woyke T."/>
        </authorList>
    </citation>
    <scope>NUCLEOTIDE SEQUENCE</scope>
    <source>
        <strain evidence="1">GVMAG-M-3300009159-65</strain>
    </source>
</reference>
<dbReference type="EMBL" id="MN738932">
    <property type="protein sequence ID" value="QHT32205.1"/>
    <property type="molecule type" value="Genomic_DNA"/>
</dbReference>
<proteinExistence type="predicted"/>